<dbReference type="InterPro" id="IPR043502">
    <property type="entry name" value="DNA/RNA_pol_sf"/>
</dbReference>
<dbReference type="SUPFAM" id="SSF56672">
    <property type="entry name" value="DNA/RNA polymerases"/>
    <property type="match status" value="1"/>
</dbReference>
<reference evidence="1" key="2">
    <citation type="journal article" date="2024" name="Plant">
        <title>Genomic evolution and insights into agronomic trait innovations of Sesamum species.</title>
        <authorList>
            <person name="Miao H."/>
            <person name="Wang L."/>
            <person name="Qu L."/>
            <person name="Liu H."/>
            <person name="Sun Y."/>
            <person name="Le M."/>
            <person name="Wang Q."/>
            <person name="Wei S."/>
            <person name="Zheng Y."/>
            <person name="Lin W."/>
            <person name="Duan Y."/>
            <person name="Cao H."/>
            <person name="Xiong S."/>
            <person name="Wang X."/>
            <person name="Wei L."/>
            <person name="Li C."/>
            <person name="Ma Q."/>
            <person name="Ju M."/>
            <person name="Zhao R."/>
            <person name="Li G."/>
            <person name="Mu C."/>
            <person name="Tian Q."/>
            <person name="Mei H."/>
            <person name="Zhang T."/>
            <person name="Gao T."/>
            <person name="Zhang H."/>
        </authorList>
    </citation>
    <scope>NUCLEOTIDE SEQUENCE</scope>
    <source>
        <strain evidence="1">KEN8</strain>
    </source>
</reference>
<dbReference type="InterPro" id="IPR053134">
    <property type="entry name" value="RNA-dir_DNA_polymerase"/>
</dbReference>
<dbReference type="PANTHER" id="PTHR24559:SF431">
    <property type="entry name" value="RNA-DIRECTED DNA POLYMERASE HOMOLOG"/>
    <property type="match status" value="1"/>
</dbReference>
<evidence type="ECO:0000313" key="1">
    <source>
        <dbReference type="EMBL" id="KAL0322393.1"/>
    </source>
</evidence>
<protein>
    <submittedName>
        <fullName evidence="1">Uncharacterized protein</fullName>
    </submittedName>
</protein>
<organism evidence="1">
    <name type="scientific">Sesamum calycinum</name>
    <dbReference type="NCBI Taxonomy" id="2727403"/>
    <lineage>
        <taxon>Eukaryota</taxon>
        <taxon>Viridiplantae</taxon>
        <taxon>Streptophyta</taxon>
        <taxon>Embryophyta</taxon>
        <taxon>Tracheophyta</taxon>
        <taxon>Spermatophyta</taxon>
        <taxon>Magnoliopsida</taxon>
        <taxon>eudicotyledons</taxon>
        <taxon>Gunneridae</taxon>
        <taxon>Pentapetalae</taxon>
        <taxon>asterids</taxon>
        <taxon>lamiids</taxon>
        <taxon>Lamiales</taxon>
        <taxon>Pedaliaceae</taxon>
        <taxon>Sesamum</taxon>
    </lineage>
</organism>
<dbReference type="PANTHER" id="PTHR24559">
    <property type="entry name" value="TRANSPOSON TY3-I GAG-POL POLYPROTEIN"/>
    <property type="match status" value="1"/>
</dbReference>
<sequence length="223" mass="25859">MSSRISPNTKVQHISIDTENEAKLLQVGKNLLEEELLELSQFLENNEEAFEWGLGGVSGINADVIAHRLNVTKEAPLVKQRKRNFRQKRNKIIHEEVKRLLKVGYIREVTYPEWIANAVMALEQDGKWRLCVHRFKQRLPKGFLSFTKDKPLSGLHFWMRKTQDTRCLSEIQSNQSSKGGTEKTSFITNQRLYGYNVISFWIEKCGRHLSKANKYSHTRKAGT</sequence>
<dbReference type="AlphaFoldDB" id="A0AAW2LUH4"/>
<gene>
    <name evidence="1" type="ORF">Scaly_2535700</name>
</gene>
<name>A0AAW2LUH4_9LAMI</name>
<dbReference type="Gene3D" id="3.10.10.10">
    <property type="entry name" value="HIV Type 1 Reverse Transcriptase, subunit A, domain 1"/>
    <property type="match status" value="1"/>
</dbReference>
<comment type="caution">
    <text evidence="1">The sequence shown here is derived from an EMBL/GenBank/DDBJ whole genome shotgun (WGS) entry which is preliminary data.</text>
</comment>
<dbReference type="EMBL" id="JACGWM010000016">
    <property type="protein sequence ID" value="KAL0322393.1"/>
    <property type="molecule type" value="Genomic_DNA"/>
</dbReference>
<proteinExistence type="predicted"/>
<reference evidence="1" key="1">
    <citation type="submission" date="2020-06" db="EMBL/GenBank/DDBJ databases">
        <authorList>
            <person name="Li T."/>
            <person name="Hu X."/>
            <person name="Zhang T."/>
            <person name="Song X."/>
            <person name="Zhang H."/>
            <person name="Dai N."/>
            <person name="Sheng W."/>
            <person name="Hou X."/>
            <person name="Wei L."/>
        </authorList>
    </citation>
    <scope>NUCLEOTIDE SEQUENCE</scope>
    <source>
        <strain evidence="1">KEN8</strain>
        <tissue evidence="1">Leaf</tissue>
    </source>
</reference>
<accession>A0AAW2LUH4</accession>